<protein>
    <submittedName>
        <fullName evidence="1">Uncharacterized protein</fullName>
    </submittedName>
</protein>
<accession>A0ABD3TYU5</accession>
<dbReference type="EMBL" id="JBJQND010000017">
    <property type="protein sequence ID" value="KAL3841856.1"/>
    <property type="molecule type" value="Genomic_DNA"/>
</dbReference>
<evidence type="ECO:0000313" key="2">
    <source>
        <dbReference type="Proteomes" id="UP001634394"/>
    </source>
</evidence>
<proteinExistence type="predicted"/>
<evidence type="ECO:0000313" key="1">
    <source>
        <dbReference type="EMBL" id="KAL3841856.1"/>
    </source>
</evidence>
<sequence>MNAEKIMSENRRLRMEIAAQESIAIAKLKRVILAKTGNLHIVKVNGVYQIEEFPISREGTPGFIVQNVRQCLSGQTDLC</sequence>
<comment type="caution">
    <text evidence="1">The sequence shown here is derived from an EMBL/GenBank/DDBJ whole genome shotgun (WGS) entry which is preliminary data.</text>
</comment>
<gene>
    <name evidence="1" type="ORF">ACJMK2_019953</name>
</gene>
<name>A0ABD3TYU5_SINWO</name>
<dbReference type="Proteomes" id="UP001634394">
    <property type="component" value="Unassembled WGS sequence"/>
</dbReference>
<organism evidence="1 2">
    <name type="scientific">Sinanodonta woodiana</name>
    <name type="common">Chinese pond mussel</name>
    <name type="synonym">Anodonta woodiana</name>
    <dbReference type="NCBI Taxonomy" id="1069815"/>
    <lineage>
        <taxon>Eukaryota</taxon>
        <taxon>Metazoa</taxon>
        <taxon>Spiralia</taxon>
        <taxon>Lophotrochozoa</taxon>
        <taxon>Mollusca</taxon>
        <taxon>Bivalvia</taxon>
        <taxon>Autobranchia</taxon>
        <taxon>Heteroconchia</taxon>
        <taxon>Palaeoheterodonta</taxon>
        <taxon>Unionida</taxon>
        <taxon>Unionoidea</taxon>
        <taxon>Unionidae</taxon>
        <taxon>Unioninae</taxon>
        <taxon>Sinanodonta</taxon>
    </lineage>
</organism>
<keyword evidence="2" id="KW-1185">Reference proteome</keyword>
<dbReference type="AlphaFoldDB" id="A0ABD3TYU5"/>
<reference evidence="1 2" key="1">
    <citation type="submission" date="2024-11" db="EMBL/GenBank/DDBJ databases">
        <title>Chromosome-level genome assembly of the freshwater bivalve Anodonta woodiana.</title>
        <authorList>
            <person name="Chen X."/>
        </authorList>
    </citation>
    <scope>NUCLEOTIDE SEQUENCE [LARGE SCALE GENOMIC DNA]</scope>
    <source>
        <strain evidence="1">MN2024</strain>
        <tissue evidence="1">Gills</tissue>
    </source>
</reference>